<dbReference type="PANTHER" id="PTHR32467">
    <property type="entry name" value="AP2-LIKE ETHYLENE-RESPONSIVE TRANSCRIPTION FACTOR"/>
    <property type="match status" value="1"/>
</dbReference>
<feature type="signal peptide" evidence="7">
    <location>
        <begin position="1"/>
        <end position="18"/>
    </location>
</feature>
<feature type="region of interest" description="Disordered" evidence="6">
    <location>
        <begin position="62"/>
        <end position="123"/>
    </location>
</feature>
<sequence>MKNASFSINLCFVSLSLGSQEEAATAYDLAAIEYRGPNAVTNFDISNYIGRVKNLIPMGAQLQQPNTNNTKPVQRQQQQQIKQQEEEDERQDQPRVQEQQDLEEVRKQEEVATPSQFEESKLDISSNDHSPMLMIGTHVDDEYRENNPWSFCLDTGGYDPLPVPDIPLEEDESLLDLFDQTGFEDNIDLIFEGYGNSVTMGEAYFGGAADVGCETGMKPSEDSNKEMEISSKIENSFSSSFPSSPSSTTS</sequence>
<organism evidence="8">
    <name type="scientific">Opuntia streptacantha</name>
    <name type="common">Prickly pear cactus</name>
    <name type="synonym">Opuntia cardona</name>
    <dbReference type="NCBI Taxonomy" id="393608"/>
    <lineage>
        <taxon>Eukaryota</taxon>
        <taxon>Viridiplantae</taxon>
        <taxon>Streptophyta</taxon>
        <taxon>Embryophyta</taxon>
        <taxon>Tracheophyta</taxon>
        <taxon>Spermatophyta</taxon>
        <taxon>Magnoliopsida</taxon>
        <taxon>eudicotyledons</taxon>
        <taxon>Gunneridae</taxon>
        <taxon>Pentapetalae</taxon>
        <taxon>Caryophyllales</taxon>
        <taxon>Cactineae</taxon>
        <taxon>Cactaceae</taxon>
        <taxon>Opuntioideae</taxon>
        <taxon>Opuntia</taxon>
    </lineage>
</organism>
<evidence type="ECO:0000256" key="5">
    <source>
        <dbReference type="ARBA" id="ARBA00023242"/>
    </source>
</evidence>
<feature type="compositionally biased region" description="Basic and acidic residues" evidence="6">
    <location>
        <begin position="219"/>
        <end position="231"/>
    </location>
</feature>
<feature type="compositionally biased region" description="Polar residues" evidence="6">
    <location>
        <begin position="113"/>
        <end position="123"/>
    </location>
</feature>
<evidence type="ECO:0008006" key="9">
    <source>
        <dbReference type="Google" id="ProtNLM"/>
    </source>
</evidence>
<dbReference type="InterPro" id="IPR016177">
    <property type="entry name" value="DNA-bd_dom_sf"/>
</dbReference>
<keyword evidence="4" id="KW-0804">Transcription</keyword>
<feature type="chain" id="PRO_5027559700" description="AP2/ERF domain-containing protein" evidence="7">
    <location>
        <begin position="19"/>
        <end position="250"/>
    </location>
</feature>
<dbReference type="Gene3D" id="3.30.730.10">
    <property type="entry name" value="AP2/ERF domain"/>
    <property type="match status" value="1"/>
</dbReference>
<evidence type="ECO:0000256" key="7">
    <source>
        <dbReference type="SAM" id="SignalP"/>
    </source>
</evidence>
<feature type="region of interest" description="Disordered" evidence="6">
    <location>
        <begin position="216"/>
        <end position="250"/>
    </location>
</feature>
<proteinExistence type="predicted"/>
<keyword evidence="2" id="KW-0805">Transcription regulation</keyword>
<evidence type="ECO:0000256" key="6">
    <source>
        <dbReference type="SAM" id="MobiDB-lite"/>
    </source>
</evidence>
<name>A0A7C9EKK4_OPUST</name>
<reference evidence="8" key="2">
    <citation type="submission" date="2020-07" db="EMBL/GenBank/DDBJ databases">
        <authorList>
            <person name="Vera ALvarez R."/>
            <person name="Arias-Moreno D.M."/>
            <person name="Jimenez-Jacinto V."/>
            <person name="Jimenez-Bremont J.F."/>
            <person name="Swaminathan K."/>
            <person name="Moose S.P."/>
            <person name="Guerrero-Gonzalez M.L."/>
            <person name="Marino-Ramirez L."/>
            <person name="Landsman D."/>
            <person name="Rodriguez-Kessler M."/>
            <person name="Delgado-Sanchez P."/>
        </authorList>
    </citation>
    <scope>NUCLEOTIDE SEQUENCE</scope>
    <source>
        <tissue evidence="8">Cladode</tissue>
    </source>
</reference>
<evidence type="ECO:0000313" key="8">
    <source>
        <dbReference type="EMBL" id="MBA4666785.1"/>
    </source>
</evidence>
<keyword evidence="7" id="KW-0732">Signal</keyword>
<dbReference type="GO" id="GO:0003700">
    <property type="term" value="F:DNA-binding transcription factor activity"/>
    <property type="evidence" value="ECO:0007669"/>
    <property type="project" value="InterPro"/>
</dbReference>
<dbReference type="InterPro" id="IPR036955">
    <property type="entry name" value="AP2/ERF_dom_sf"/>
</dbReference>
<comment type="subcellular location">
    <subcellularLocation>
        <location evidence="1">Nucleus</location>
    </subcellularLocation>
</comment>
<evidence type="ECO:0000256" key="1">
    <source>
        <dbReference type="ARBA" id="ARBA00004123"/>
    </source>
</evidence>
<dbReference type="SUPFAM" id="SSF54171">
    <property type="entry name" value="DNA-binding domain"/>
    <property type="match status" value="1"/>
</dbReference>
<keyword evidence="5" id="KW-0539">Nucleus</keyword>
<feature type="compositionally biased region" description="Low complexity" evidence="6">
    <location>
        <begin position="236"/>
        <end position="250"/>
    </location>
</feature>
<protein>
    <recommendedName>
        <fullName evidence="9">AP2/ERF domain-containing protein</fullName>
    </recommendedName>
</protein>
<accession>A0A7C9EKK4</accession>
<dbReference type="GO" id="GO:0003677">
    <property type="term" value="F:DNA binding"/>
    <property type="evidence" value="ECO:0007669"/>
    <property type="project" value="UniProtKB-KW"/>
</dbReference>
<keyword evidence="3" id="KW-0238">DNA-binding</keyword>
<feature type="compositionally biased region" description="Polar residues" evidence="6">
    <location>
        <begin position="62"/>
        <end position="73"/>
    </location>
</feature>
<evidence type="ECO:0000256" key="2">
    <source>
        <dbReference type="ARBA" id="ARBA00023015"/>
    </source>
</evidence>
<dbReference type="AlphaFoldDB" id="A0A7C9EKK4"/>
<dbReference type="EMBL" id="GISG01232739">
    <property type="protein sequence ID" value="MBA4666785.1"/>
    <property type="molecule type" value="Transcribed_RNA"/>
</dbReference>
<dbReference type="PANTHER" id="PTHR32467:SF97">
    <property type="entry name" value="ETHYLENE-RESPONSIVE TRANSCRIPTION FACTOR WRI1"/>
    <property type="match status" value="1"/>
</dbReference>
<evidence type="ECO:0000256" key="4">
    <source>
        <dbReference type="ARBA" id="ARBA00023163"/>
    </source>
</evidence>
<dbReference type="GO" id="GO:0005634">
    <property type="term" value="C:nucleus"/>
    <property type="evidence" value="ECO:0007669"/>
    <property type="project" value="UniProtKB-SubCell"/>
</dbReference>
<reference evidence="8" key="1">
    <citation type="journal article" date="2013" name="J. Plant Res.">
        <title>Effect of fungi and light on seed germination of three Opuntia species from semiarid lands of central Mexico.</title>
        <authorList>
            <person name="Delgado-Sanchez P."/>
            <person name="Jimenez-Bremont J.F."/>
            <person name="Guerrero-Gonzalez Mde L."/>
            <person name="Flores J."/>
        </authorList>
    </citation>
    <scope>NUCLEOTIDE SEQUENCE</scope>
    <source>
        <tissue evidence="8">Cladode</tissue>
    </source>
</reference>
<evidence type="ECO:0000256" key="3">
    <source>
        <dbReference type="ARBA" id="ARBA00023125"/>
    </source>
</evidence>